<dbReference type="InterPro" id="IPR044974">
    <property type="entry name" value="Disease_R_plants"/>
</dbReference>
<evidence type="ECO:0000259" key="6">
    <source>
        <dbReference type="Pfam" id="PF23559"/>
    </source>
</evidence>
<evidence type="ECO:0000259" key="4">
    <source>
        <dbReference type="Pfam" id="PF00931"/>
    </source>
</evidence>
<dbReference type="PANTHER" id="PTHR23155">
    <property type="entry name" value="DISEASE RESISTANCE PROTEIN RP"/>
    <property type="match status" value="1"/>
</dbReference>
<feature type="domain" description="Disease resistance protein winged helix" evidence="6">
    <location>
        <begin position="431"/>
        <end position="503"/>
    </location>
</feature>
<comment type="caution">
    <text evidence="8">The sequence shown here is derived from an EMBL/GenBank/DDBJ whole genome shotgun (WGS) entry which is preliminary data.</text>
</comment>
<evidence type="ECO:0000313" key="9">
    <source>
        <dbReference type="Proteomes" id="UP001370490"/>
    </source>
</evidence>
<dbReference type="Gene3D" id="1.10.10.10">
    <property type="entry name" value="Winged helix-like DNA-binding domain superfamily/Winged helix DNA-binding domain"/>
    <property type="match status" value="1"/>
</dbReference>
<evidence type="ECO:0000256" key="3">
    <source>
        <dbReference type="ARBA" id="ARBA00022821"/>
    </source>
</evidence>
<dbReference type="InterPro" id="IPR041118">
    <property type="entry name" value="Rx_N"/>
</dbReference>
<proteinExistence type="predicted"/>
<accession>A0AAN8USD0</accession>
<dbReference type="Gene3D" id="3.40.50.300">
    <property type="entry name" value="P-loop containing nucleotide triphosphate hydrolases"/>
    <property type="match status" value="1"/>
</dbReference>
<dbReference type="AlphaFoldDB" id="A0AAN8USD0"/>
<dbReference type="Gene3D" id="1.20.5.4130">
    <property type="match status" value="1"/>
</dbReference>
<feature type="domain" description="Disease resistance N-terminal" evidence="5">
    <location>
        <begin position="5"/>
        <end position="87"/>
    </location>
</feature>
<dbReference type="Pfam" id="PF23559">
    <property type="entry name" value="WHD_DRP"/>
    <property type="match status" value="1"/>
</dbReference>
<feature type="domain" description="NB-ARC" evidence="4">
    <location>
        <begin position="178"/>
        <end position="342"/>
    </location>
</feature>
<dbReference type="EMBL" id="JBAMMX010000024">
    <property type="protein sequence ID" value="KAK6916631.1"/>
    <property type="molecule type" value="Genomic_DNA"/>
</dbReference>
<dbReference type="InterPro" id="IPR042197">
    <property type="entry name" value="Apaf_helical"/>
</dbReference>
<name>A0AAN8USD0_9MAGN</name>
<evidence type="ECO:0000256" key="1">
    <source>
        <dbReference type="ARBA" id="ARBA00022737"/>
    </source>
</evidence>
<keyword evidence="1" id="KW-0677">Repeat</keyword>
<protein>
    <submittedName>
        <fullName evidence="8">Rx, N-terminal</fullName>
    </submittedName>
</protein>
<organism evidence="8 9">
    <name type="scientific">Dillenia turbinata</name>
    <dbReference type="NCBI Taxonomy" id="194707"/>
    <lineage>
        <taxon>Eukaryota</taxon>
        <taxon>Viridiplantae</taxon>
        <taxon>Streptophyta</taxon>
        <taxon>Embryophyta</taxon>
        <taxon>Tracheophyta</taxon>
        <taxon>Spermatophyta</taxon>
        <taxon>Magnoliopsida</taxon>
        <taxon>eudicotyledons</taxon>
        <taxon>Gunneridae</taxon>
        <taxon>Pentapetalae</taxon>
        <taxon>Dilleniales</taxon>
        <taxon>Dilleniaceae</taxon>
        <taxon>Dillenia</taxon>
    </lineage>
</organism>
<sequence length="883" mass="102536">MEGAIISFVVQKLGDFLIAKAKQLGSVKQEVEWLQRELNMMQGFLKDAEEKRDTNESARRWLLQIRDVAYDIEDVLDNFILEEDIDNEPFSRQKGLLAFIRKCFGQPQKLITLYYMRKEIGKLRARIEEISRQRENYGIEYKVQEEGKSDPASVRLRQLRRTSSYMIDEVVGFNDDAEFLLAKLLHEEPHRCVISIFGMGGLGKTTLARKLYHSTTIQHEFRCFGWVSVSQDYDTKDVLQRLIKSFMTLTKEEMEYMTTEEDLERYLRNILANQRYLAVIDDVWHMEAWEILKRALPDNKNGSRVIITTRNKFIAERLDERTYSHALRFLNPKESWELFCKKFPNRSIVDREDYNLKIAEEMVERCGGLPLLIIVLGGLLSVKTPVEWPIIREHIWRNLKKNDPIHIKLVLDLSFMNLPYYLKPCFLYLGLYPEDYFIKVESLCRIWVAAGFIKPSSDKGETLEETAEDYLHQLIDRSLIQVAERCASRLTGCRVHDLLRELAIEKARDLNFLHIFKGSSDLTLQSDALVLCRRHTLHGDSDAERYFSLDSWNHKLRSLFGFSVSHHFTEGVTRFKFLRVLEVHLVYYVVMPDEIGNLIHLRYLRLSCSHHIGSMALPSSIVNLRNLQTLDVAYTNFSVDLSKNISNMKKLRHLVGDFGEAHLEGLERLTDLQTLKDVDYESWIRYNPQKLVNLRDLCIKIVFLPRDREITLDSIAALKKLQSLALHGVVPTIFPSLHPLSGLPHLQRLLISGRIAEEGITGSGDQATFPKLNCLKLVFSMLGDVSLANLSKLMPNLITLELGVESYAGTTLHFRKKCFPRLEFLRLNHLYRLLEWEVEEGAMLMLKGLRVDGCLRLREIPQSLRSVPVAPESEFEWTEYMVI</sequence>
<dbReference type="SUPFAM" id="SSF52540">
    <property type="entry name" value="P-loop containing nucleoside triphosphate hydrolases"/>
    <property type="match status" value="1"/>
</dbReference>
<dbReference type="SUPFAM" id="SSF52058">
    <property type="entry name" value="L domain-like"/>
    <property type="match status" value="1"/>
</dbReference>
<gene>
    <name evidence="8" type="ORF">RJ641_019492</name>
</gene>
<dbReference type="Proteomes" id="UP001370490">
    <property type="component" value="Unassembled WGS sequence"/>
</dbReference>
<feature type="domain" description="Disease resistance R13L4/SHOC-2-like LRR" evidence="7">
    <location>
        <begin position="555"/>
        <end position="859"/>
    </location>
</feature>
<dbReference type="FunFam" id="1.10.10.10:FF:000322">
    <property type="entry name" value="Probable disease resistance protein At1g63360"/>
    <property type="match status" value="1"/>
</dbReference>
<dbReference type="InterPro" id="IPR032675">
    <property type="entry name" value="LRR_dom_sf"/>
</dbReference>
<reference evidence="8 9" key="1">
    <citation type="submission" date="2023-12" db="EMBL/GenBank/DDBJ databases">
        <title>A high-quality genome assembly for Dillenia turbinata (Dilleniales).</title>
        <authorList>
            <person name="Chanderbali A."/>
        </authorList>
    </citation>
    <scope>NUCLEOTIDE SEQUENCE [LARGE SCALE GENOMIC DNA]</scope>
    <source>
        <strain evidence="8">LSX21</strain>
        <tissue evidence="8">Leaf</tissue>
    </source>
</reference>
<keyword evidence="2" id="KW-0547">Nucleotide-binding</keyword>
<dbReference type="Gene3D" id="3.80.10.10">
    <property type="entry name" value="Ribonuclease Inhibitor"/>
    <property type="match status" value="1"/>
</dbReference>
<dbReference type="InterPro" id="IPR058922">
    <property type="entry name" value="WHD_DRP"/>
</dbReference>
<evidence type="ECO:0000259" key="5">
    <source>
        <dbReference type="Pfam" id="PF18052"/>
    </source>
</evidence>
<evidence type="ECO:0000313" key="8">
    <source>
        <dbReference type="EMBL" id="KAK6916631.1"/>
    </source>
</evidence>
<dbReference type="PRINTS" id="PR00364">
    <property type="entry name" value="DISEASERSIST"/>
</dbReference>
<dbReference type="InterPro" id="IPR038005">
    <property type="entry name" value="RX-like_CC"/>
</dbReference>
<dbReference type="InterPro" id="IPR055414">
    <property type="entry name" value="LRR_R13L4/SHOC2-like"/>
</dbReference>
<dbReference type="Gene3D" id="1.10.8.430">
    <property type="entry name" value="Helical domain of apoptotic protease-activating factors"/>
    <property type="match status" value="1"/>
</dbReference>
<keyword evidence="3" id="KW-0611">Plant defense</keyword>
<dbReference type="InterPro" id="IPR002182">
    <property type="entry name" value="NB-ARC"/>
</dbReference>
<dbReference type="InterPro" id="IPR027417">
    <property type="entry name" value="P-loop_NTPase"/>
</dbReference>
<dbReference type="FunFam" id="3.40.50.300:FF:001091">
    <property type="entry name" value="Probable disease resistance protein At1g61300"/>
    <property type="match status" value="1"/>
</dbReference>
<evidence type="ECO:0000256" key="2">
    <source>
        <dbReference type="ARBA" id="ARBA00022741"/>
    </source>
</evidence>
<dbReference type="PANTHER" id="PTHR23155:SF1205">
    <property type="entry name" value="DISEASE RESISTANCE PROTEIN RPM1"/>
    <property type="match status" value="1"/>
</dbReference>
<keyword evidence="9" id="KW-1185">Reference proteome</keyword>
<dbReference type="CDD" id="cd14798">
    <property type="entry name" value="RX-CC_like"/>
    <property type="match status" value="1"/>
</dbReference>
<dbReference type="Pfam" id="PF18052">
    <property type="entry name" value="Rx_N"/>
    <property type="match status" value="1"/>
</dbReference>
<dbReference type="InterPro" id="IPR036388">
    <property type="entry name" value="WH-like_DNA-bd_sf"/>
</dbReference>
<dbReference type="GO" id="GO:0043531">
    <property type="term" value="F:ADP binding"/>
    <property type="evidence" value="ECO:0007669"/>
    <property type="project" value="InterPro"/>
</dbReference>
<dbReference type="Pfam" id="PF23598">
    <property type="entry name" value="LRR_14"/>
    <property type="match status" value="1"/>
</dbReference>
<dbReference type="GO" id="GO:0098542">
    <property type="term" value="P:defense response to other organism"/>
    <property type="evidence" value="ECO:0007669"/>
    <property type="project" value="TreeGrafter"/>
</dbReference>
<evidence type="ECO:0000259" key="7">
    <source>
        <dbReference type="Pfam" id="PF23598"/>
    </source>
</evidence>
<dbReference type="Pfam" id="PF00931">
    <property type="entry name" value="NB-ARC"/>
    <property type="match status" value="1"/>
</dbReference>